<protein>
    <submittedName>
        <fullName evidence="4">Uncharacterized protein</fullName>
    </submittedName>
</protein>
<dbReference type="EnsemblMetazoa" id="Aqu2.1.17197_001">
    <property type="protein sequence ID" value="Aqu2.1.17197_001"/>
    <property type="gene ID" value="Aqu2.1.17197"/>
</dbReference>
<dbReference type="PANTHER" id="PTHR24198">
    <property type="entry name" value="ANKYRIN REPEAT AND PROTEIN KINASE DOMAIN-CONTAINING PROTEIN"/>
    <property type="match status" value="1"/>
</dbReference>
<dbReference type="InParanoid" id="A0A1X7TQX6"/>
<name>A0A1X7TQX6_AMPQE</name>
<feature type="repeat" description="ANK" evidence="3">
    <location>
        <begin position="515"/>
        <end position="547"/>
    </location>
</feature>
<dbReference type="InterPro" id="IPR036770">
    <property type="entry name" value="Ankyrin_rpt-contain_sf"/>
</dbReference>
<organism evidence="4">
    <name type="scientific">Amphimedon queenslandica</name>
    <name type="common">Sponge</name>
    <dbReference type="NCBI Taxonomy" id="400682"/>
    <lineage>
        <taxon>Eukaryota</taxon>
        <taxon>Metazoa</taxon>
        <taxon>Porifera</taxon>
        <taxon>Demospongiae</taxon>
        <taxon>Heteroscleromorpha</taxon>
        <taxon>Haplosclerida</taxon>
        <taxon>Niphatidae</taxon>
        <taxon>Amphimedon</taxon>
    </lineage>
</organism>
<dbReference type="OrthoDB" id="8386394at2759"/>
<dbReference type="eggNOG" id="KOG0502">
    <property type="taxonomic scope" value="Eukaryota"/>
</dbReference>
<dbReference type="PANTHER" id="PTHR24198:SF165">
    <property type="entry name" value="ANKYRIN REPEAT-CONTAINING PROTEIN-RELATED"/>
    <property type="match status" value="1"/>
</dbReference>
<dbReference type="Pfam" id="PF12796">
    <property type="entry name" value="Ank_2"/>
    <property type="match status" value="2"/>
</dbReference>
<dbReference type="PROSITE" id="PS50088">
    <property type="entry name" value="ANK_REPEAT"/>
    <property type="match status" value="8"/>
</dbReference>
<keyword evidence="2 3" id="KW-0040">ANK repeat</keyword>
<accession>A0A1X7TQX6</accession>
<dbReference type="AlphaFoldDB" id="A0A1X7TQX6"/>
<feature type="repeat" description="ANK" evidence="3">
    <location>
        <begin position="350"/>
        <end position="382"/>
    </location>
</feature>
<keyword evidence="1" id="KW-0677">Repeat</keyword>
<evidence type="ECO:0000256" key="2">
    <source>
        <dbReference type="ARBA" id="ARBA00023043"/>
    </source>
</evidence>
<feature type="repeat" description="ANK" evidence="3">
    <location>
        <begin position="548"/>
        <end position="580"/>
    </location>
</feature>
<dbReference type="PROSITE" id="PS50297">
    <property type="entry name" value="ANK_REP_REGION"/>
    <property type="match status" value="6"/>
</dbReference>
<dbReference type="Gene3D" id="1.25.40.20">
    <property type="entry name" value="Ankyrin repeat-containing domain"/>
    <property type="match status" value="2"/>
</dbReference>
<dbReference type="Pfam" id="PF00023">
    <property type="entry name" value="Ank"/>
    <property type="match status" value="2"/>
</dbReference>
<dbReference type="SMART" id="SM00248">
    <property type="entry name" value="ANK"/>
    <property type="match status" value="9"/>
</dbReference>
<feature type="repeat" description="ANK" evidence="3">
    <location>
        <begin position="383"/>
        <end position="415"/>
    </location>
</feature>
<dbReference type="InterPro" id="IPR002110">
    <property type="entry name" value="Ankyrin_rpt"/>
</dbReference>
<evidence type="ECO:0000256" key="1">
    <source>
        <dbReference type="ARBA" id="ARBA00022737"/>
    </source>
</evidence>
<feature type="repeat" description="ANK" evidence="3">
    <location>
        <begin position="581"/>
        <end position="613"/>
    </location>
</feature>
<feature type="repeat" description="ANK" evidence="3">
    <location>
        <begin position="416"/>
        <end position="448"/>
    </location>
</feature>
<reference evidence="4" key="1">
    <citation type="submission" date="2017-05" db="UniProtKB">
        <authorList>
            <consortium name="EnsemblMetazoa"/>
        </authorList>
    </citation>
    <scope>IDENTIFICATION</scope>
</reference>
<sequence>MLLLLSGDVELNPGPITGNPKDILRTHSVKLTDAITTNLYRVTDALYAEGLIPLDTKGDMYSLTGENDSKKTGKLLITLQATLEASLNPKQYLIDICHVLINQQHHTLTDIATSILHQLGQSIPDNVSSHTVLPSPANISFDILKTEGIDDSITVLTKKTRTLAQNIKENPSVPNVSNAVATQREEIMFTTKEGEEEVLYLLIELKISFADLMLKVRTAFDEKEASDPKLLINLTRWIEAYMNWSDKLTNASLDETFNIIHPYYDFVDCCLIVDMSEKFLQDFKSGDDNLSIVSELKDLYINDHPVLQEDENMNFTFELALLEAVTAGNNEAVEFLLQLETVNIDHTNEESKTALMLACERGHEDIVHSLLSAGANVNFQDNKGWTALMIASEYNRISIIHMLLQANANPHLKKLNGSNAVMIASDHGSYKVVELLISKGADYKYQREDGWNAIMLACQNGHTQIVELLLKKQVDPNVQKKDGWNAFMLACQNGHTQTVELLLKKQVYLNVQGNSGVNAFMLACQNGHTQIVELLLKEQVDPNVQKKDGVNALMLACQNGHTQIAKLLLKEQVDLNVQTKDGITTFIIANDNGHYKVAELLLEWEADPTIRSNRGSTGMRMGKVEGATASTHSFPIRRTVSSNFN</sequence>
<feature type="repeat" description="ANK" evidence="3">
    <location>
        <begin position="482"/>
        <end position="514"/>
    </location>
</feature>
<dbReference type="SUPFAM" id="SSF48403">
    <property type="entry name" value="Ankyrin repeat"/>
    <property type="match status" value="1"/>
</dbReference>
<evidence type="ECO:0000256" key="3">
    <source>
        <dbReference type="PROSITE-ProRule" id="PRU00023"/>
    </source>
</evidence>
<feature type="repeat" description="ANK" evidence="3">
    <location>
        <begin position="449"/>
        <end position="481"/>
    </location>
</feature>
<evidence type="ECO:0000313" key="4">
    <source>
        <dbReference type="EnsemblMetazoa" id="Aqu2.1.17197_001"/>
    </source>
</evidence>
<proteinExistence type="predicted"/>